<dbReference type="GO" id="GO:0097730">
    <property type="term" value="C:non-motile cilium"/>
    <property type="evidence" value="ECO:0007669"/>
    <property type="project" value="TreeGrafter"/>
</dbReference>
<keyword evidence="3" id="KW-0966">Cell projection</keyword>
<dbReference type="GO" id="GO:0005737">
    <property type="term" value="C:cytoplasm"/>
    <property type="evidence" value="ECO:0007669"/>
    <property type="project" value="TreeGrafter"/>
</dbReference>
<reference evidence="5 6" key="1">
    <citation type="submission" date="2019-04" db="EMBL/GenBank/DDBJ databases">
        <title>Annotation for the trematode Fasciola gigantica.</title>
        <authorList>
            <person name="Choi Y.-J."/>
        </authorList>
    </citation>
    <scope>NUCLEOTIDE SEQUENCE [LARGE SCALE GENOMIC DNA]</scope>
    <source>
        <strain evidence="5">Uganda_cow_1</strain>
    </source>
</reference>
<organism evidence="5 6">
    <name type="scientific">Fasciola gigantica</name>
    <name type="common">Giant liver fluke</name>
    <dbReference type="NCBI Taxonomy" id="46835"/>
    <lineage>
        <taxon>Eukaryota</taxon>
        <taxon>Metazoa</taxon>
        <taxon>Spiralia</taxon>
        <taxon>Lophotrochozoa</taxon>
        <taxon>Platyhelminthes</taxon>
        <taxon>Trematoda</taxon>
        <taxon>Digenea</taxon>
        <taxon>Plagiorchiida</taxon>
        <taxon>Echinostomata</taxon>
        <taxon>Echinostomatoidea</taxon>
        <taxon>Fasciolidae</taxon>
        <taxon>Fasciola</taxon>
    </lineage>
</organism>
<dbReference type="STRING" id="46835.A0A504YP90"/>
<keyword evidence="5" id="KW-0969">Cilium</keyword>
<keyword evidence="2 4" id="KW-0175">Coiled coil</keyword>
<dbReference type="GO" id="GO:0097546">
    <property type="term" value="C:ciliary base"/>
    <property type="evidence" value="ECO:0007669"/>
    <property type="project" value="TreeGrafter"/>
</dbReference>
<dbReference type="GO" id="GO:0005813">
    <property type="term" value="C:centrosome"/>
    <property type="evidence" value="ECO:0007669"/>
    <property type="project" value="TreeGrafter"/>
</dbReference>
<feature type="coiled-coil region" evidence="4">
    <location>
        <begin position="78"/>
        <end position="116"/>
    </location>
</feature>
<comment type="caution">
    <text evidence="5">The sequence shown here is derived from an EMBL/GenBank/DDBJ whole genome shotgun (WGS) entry which is preliminary data.</text>
</comment>
<dbReference type="EMBL" id="SUNJ01006823">
    <property type="protein sequence ID" value="TPP62445.1"/>
    <property type="molecule type" value="Genomic_DNA"/>
</dbReference>
<evidence type="ECO:0000256" key="3">
    <source>
        <dbReference type="ARBA" id="ARBA00023273"/>
    </source>
</evidence>
<dbReference type="GO" id="GO:0061512">
    <property type="term" value="P:protein localization to cilium"/>
    <property type="evidence" value="ECO:0007669"/>
    <property type="project" value="TreeGrafter"/>
</dbReference>
<protein>
    <submittedName>
        <fullName evidence="5">Intraflagellar transport protein 20</fullName>
    </submittedName>
</protein>
<keyword evidence="6" id="KW-1185">Reference proteome</keyword>
<name>A0A504YP90_FASGI</name>
<proteinExistence type="predicted"/>
<accession>A0A504YP90</accession>
<keyword evidence="5" id="KW-0282">Flagellum</keyword>
<dbReference type="OrthoDB" id="10254896at2759"/>
<dbReference type="PANTHER" id="PTHR31978:SF1">
    <property type="entry name" value="INTRAFLAGELLAR TRANSPORT PROTEIN 20 HOMOLOG"/>
    <property type="match status" value="1"/>
</dbReference>
<evidence type="ECO:0000313" key="5">
    <source>
        <dbReference type="EMBL" id="TPP62445.1"/>
    </source>
</evidence>
<gene>
    <name evidence="5" type="ORF">FGIG_07312</name>
</gene>
<dbReference type="GO" id="GO:0036064">
    <property type="term" value="C:ciliary basal body"/>
    <property type="evidence" value="ECO:0007669"/>
    <property type="project" value="TreeGrafter"/>
</dbReference>
<evidence type="ECO:0000313" key="6">
    <source>
        <dbReference type="Proteomes" id="UP000316759"/>
    </source>
</evidence>
<evidence type="ECO:0000256" key="1">
    <source>
        <dbReference type="ARBA" id="ARBA00004138"/>
    </source>
</evidence>
<dbReference type="InterPro" id="IPR028172">
    <property type="entry name" value="FT20"/>
</dbReference>
<dbReference type="Pfam" id="PF14931">
    <property type="entry name" value="IFT20"/>
    <property type="match status" value="1"/>
</dbReference>
<evidence type="ECO:0000256" key="4">
    <source>
        <dbReference type="SAM" id="Coils"/>
    </source>
</evidence>
<dbReference type="PANTHER" id="PTHR31978">
    <property type="entry name" value="INTRAFLAGELLAR TRANSPORT PROTEIN 20 HOMOLOG"/>
    <property type="match status" value="1"/>
</dbReference>
<dbReference type="AlphaFoldDB" id="A0A504YP90"/>
<dbReference type="GO" id="GO:0060271">
    <property type="term" value="P:cilium assembly"/>
    <property type="evidence" value="ECO:0007669"/>
    <property type="project" value="TreeGrafter"/>
</dbReference>
<dbReference type="GO" id="GO:0030990">
    <property type="term" value="C:intraciliary transport particle"/>
    <property type="evidence" value="ECO:0007669"/>
    <property type="project" value="TreeGrafter"/>
</dbReference>
<comment type="subcellular location">
    <subcellularLocation>
        <location evidence="1">Cell projection</location>
        <location evidence="1">Cilium</location>
    </subcellularLocation>
</comment>
<sequence>MAEELSKAGLFIDELNKLRIVDPVVTQDTNELKEECEKYLQKVADFQTIVQNLLTMLNSVAETVEKQKLRAIVSRNQVVSMEKQRQVEQHQLEAAIEKQKNENERLMVTLKALQKDEAEQTEFIERFLNGR</sequence>
<dbReference type="Proteomes" id="UP000316759">
    <property type="component" value="Unassembled WGS sequence"/>
</dbReference>
<evidence type="ECO:0000256" key="2">
    <source>
        <dbReference type="ARBA" id="ARBA00023054"/>
    </source>
</evidence>